<dbReference type="PANTHER" id="PTHR44329">
    <property type="entry name" value="SERINE/THREONINE-PROTEIN KINASE TNNI3K-RELATED"/>
    <property type="match status" value="1"/>
</dbReference>
<name>A0A9W6ZMM0_9STRA</name>
<dbReference type="GO" id="GO:0005524">
    <property type="term" value="F:ATP binding"/>
    <property type="evidence" value="ECO:0007669"/>
    <property type="project" value="UniProtKB-UniRule"/>
</dbReference>
<feature type="signal peptide" evidence="4">
    <location>
        <begin position="1"/>
        <end position="17"/>
    </location>
</feature>
<dbReference type="Gene3D" id="1.10.510.10">
    <property type="entry name" value="Transferase(Phosphotransferase) domain 1"/>
    <property type="match status" value="1"/>
</dbReference>
<organism evidence="6 7">
    <name type="scientific">Triparma retinervis</name>
    <dbReference type="NCBI Taxonomy" id="2557542"/>
    <lineage>
        <taxon>Eukaryota</taxon>
        <taxon>Sar</taxon>
        <taxon>Stramenopiles</taxon>
        <taxon>Ochrophyta</taxon>
        <taxon>Bolidophyceae</taxon>
        <taxon>Parmales</taxon>
        <taxon>Triparmaceae</taxon>
        <taxon>Triparma</taxon>
    </lineage>
</organism>
<feature type="non-terminal residue" evidence="6">
    <location>
        <position position="202"/>
    </location>
</feature>
<dbReference type="OrthoDB" id="201642at2759"/>
<dbReference type="InterPro" id="IPR000719">
    <property type="entry name" value="Prot_kinase_dom"/>
</dbReference>
<evidence type="ECO:0000256" key="2">
    <source>
        <dbReference type="SAM" id="Coils"/>
    </source>
</evidence>
<comment type="caution">
    <text evidence="6">The sequence shown here is derived from an EMBL/GenBank/DDBJ whole genome shotgun (WGS) entry which is preliminary data.</text>
</comment>
<evidence type="ECO:0000256" key="4">
    <source>
        <dbReference type="SAM" id="SignalP"/>
    </source>
</evidence>
<reference evidence="6" key="1">
    <citation type="submission" date="2022-07" db="EMBL/GenBank/DDBJ databases">
        <title>Genome analysis of Parmales, a sister group of diatoms, reveals the evolutionary specialization of diatoms from phago-mixotrophs to photoautotrophs.</title>
        <authorList>
            <person name="Ban H."/>
            <person name="Sato S."/>
            <person name="Yoshikawa S."/>
            <person name="Kazumasa Y."/>
            <person name="Nakamura Y."/>
            <person name="Ichinomiya M."/>
            <person name="Saitoh K."/>
            <person name="Sato N."/>
            <person name="Blanc-Mathieu R."/>
            <person name="Endo H."/>
            <person name="Kuwata A."/>
            <person name="Ogata H."/>
        </authorList>
    </citation>
    <scope>NUCLEOTIDE SEQUENCE</scope>
</reference>
<dbReference type="PROSITE" id="PS50011">
    <property type="entry name" value="PROTEIN_KINASE_DOM"/>
    <property type="match status" value="1"/>
</dbReference>
<proteinExistence type="predicted"/>
<keyword evidence="4" id="KW-0732">Signal</keyword>
<accession>A0A9W6ZMM0</accession>
<feature type="coiled-coil region" evidence="2">
    <location>
        <begin position="51"/>
        <end position="78"/>
    </location>
</feature>
<gene>
    <name evidence="6" type="ORF">TrRE_jg4850</name>
</gene>
<dbReference type="AlphaFoldDB" id="A0A9W6ZMM0"/>
<dbReference type="InterPro" id="IPR051681">
    <property type="entry name" value="Ser/Thr_Kinases-Pseudokinases"/>
</dbReference>
<evidence type="ECO:0000313" key="6">
    <source>
        <dbReference type="EMBL" id="GMH53289.1"/>
    </source>
</evidence>
<feature type="chain" id="PRO_5040877168" description="Protein kinase domain-containing protein" evidence="4">
    <location>
        <begin position="18"/>
        <end position="202"/>
    </location>
</feature>
<dbReference type="SUPFAM" id="SSF56112">
    <property type="entry name" value="Protein kinase-like (PK-like)"/>
    <property type="match status" value="1"/>
</dbReference>
<dbReference type="Pfam" id="PF00069">
    <property type="entry name" value="Pkinase"/>
    <property type="match status" value="1"/>
</dbReference>
<dbReference type="InterPro" id="IPR011009">
    <property type="entry name" value="Kinase-like_dom_sf"/>
</dbReference>
<feature type="domain" description="Protein kinase" evidence="5">
    <location>
        <begin position="87"/>
        <end position="202"/>
    </location>
</feature>
<dbReference type="Proteomes" id="UP001165082">
    <property type="component" value="Unassembled WGS sequence"/>
</dbReference>
<protein>
    <recommendedName>
        <fullName evidence="5">Protein kinase domain-containing protein</fullName>
    </recommendedName>
</protein>
<evidence type="ECO:0000313" key="7">
    <source>
        <dbReference type="Proteomes" id="UP001165082"/>
    </source>
</evidence>
<keyword evidence="1" id="KW-0547">Nucleotide-binding</keyword>
<evidence type="ECO:0000259" key="5">
    <source>
        <dbReference type="PROSITE" id="PS50011"/>
    </source>
</evidence>
<dbReference type="InterPro" id="IPR017441">
    <property type="entry name" value="Protein_kinase_ATP_BS"/>
</dbReference>
<feature type="binding site" evidence="1">
    <location>
        <position position="114"/>
    </location>
    <ligand>
        <name>ATP</name>
        <dbReference type="ChEBI" id="CHEBI:30616"/>
    </ligand>
</feature>
<dbReference type="EMBL" id="BRXZ01000766">
    <property type="protein sequence ID" value="GMH53289.1"/>
    <property type="molecule type" value="Genomic_DNA"/>
</dbReference>
<dbReference type="PROSITE" id="PS00107">
    <property type="entry name" value="PROTEIN_KINASE_ATP"/>
    <property type="match status" value="1"/>
</dbReference>
<keyword evidence="7" id="KW-1185">Reference proteome</keyword>
<keyword evidence="1" id="KW-0067">ATP-binding</keyword>
<feature type="region of interest" description="Disordered" evidence="3">
    <location>
        <begin position="182"/>
        <end position="202"/>
    </location>
</feature>
<keyword evidence="2" id="KW-0175">Coiled coil</keyword>
<evidence type="ECO:0000256" key="1">
    <source>
        <dbReference type="PROSITE-ProRule" id="PRU10141"/>
    </source>
</evidence>
<dbReference type="GO" id="GO:0004674">
    <property type="term" value="F:protein serine/threonine kinase activity"/>
    <property type="evidence" value="ECO:0007669"/>
    <property type="project" value="TreeGrafter"/>
</dbReference>
<sequence>MCLCLLLFIYHLGRRQARINVGKDRDNLKLTRKYNDLKNWNKYLAENLKRQAMAVDDLNAMEEAMEELKRRGKKDELSEVIIDSHDVMVKGLLGKGGNGEVHIAAYKNDEVALKRITQIDADSIQRFRFECFIMKDLRHPNIVRLIGVCWDDFMMGCCLEYVDNHTLEFWLREEAKKKAAIAENDYEGNGPTSKHLREQSQN</sequence>
<evidence type="ECO:0000256" key="3">
    <source>
        <dbReference type="SAM" id="MobiDB-lite"/>
    </source>
</evidence>